<feature type="transmembrane region" description="Helical" evidence="1">
    <location>
        <begin position="107"/>
        <end position="129"/>
    </location>
</feature>
<keyword evidence="1" id="KW-0812">Transmembrane</keyword>
<dbReference type="Pfam" id="PF04657">
    <property type="entry name" value="DMT_YdcZ"/>
    <property type="match status" value="1"/>
</dbReference>
<accession>A0A0U1QL57</accession>
<feature type="transmembrane region" description="Helical" evidence="1">
    <location>
        <begin position="80"/>
        <end position="101"/>
    </location>
</feature>
<protein>
    <submittedName>
        <fullName evidence="3">Membrane protein</fullName>
    </submittedName>
</protein>
<organism evidence="3 4">
    <name type="scientific">Sporolactobacillus inulinus CASD</name>
    <dbReference type="NCBI Taxonomy" id="1069536"/>
    <lineage>
        <taxon>Bacteria</taxon>
        <taxon>Bacillati</taxon>
        <taxon>Bacillota</taxon>
        <taxon>Bacilli</taxon>
        <taxon>Bacillales</taxon>
        <taxon>Sporolactobacillaceae</taxon>
        <taxon>Sporolactobacillus</taxon>
    </lineage>
</organism>
<dbReference type="InterPro" id="IPR006750">
    <property type="entry name" value="YdcZ"/>
</dbReference>
<keyword evidence="2" id="KW-0732">Signal</keyword>
<dbReference type="EMBL" id="AFVQ02000194">
    <property type="protein sequence ID" value="KLI01512.1"/>
    <property type="molecule type" value="Genomic_DNA"/>
</dbReference>
<feature type="transmembrane region" description="Helical" evidence="1">
    <location>
        <begin position="136"/>
        <end position="153"/>
    </location>
</feature>
<feature type="signal peptide" evidence="2">
    <location>
        <begin position="1"/>
        <end position="21"/>
    </location>
</feature>
<reference evidence="3 4" key="1">
    <citation type="journal article" date="2011" name="J. Bacteriol.">
        <title>Draft genome sequence of Sporolactobacillus inulinus strain CASD, an efficient D-lactic acid-producing bacterium with high-concentration lactate tolerance capability.</title>
        <authorList>
            <person name="Yu B."/>
            <person name="Su F."/>
            <person name="Wang L."/>
            <person name="Xu K."/>
            <person name="Zhao B."/>
            <person name="Xu P."/>
        </authorList>
    </citation>
    <scope>NUCLEOTIDE SEQUENCE [LARGE SCALE GENOMIC DNA]</scope>
    <source>
        <strain evidence="3 4">CASD</strain>
    </source>
</reference>
<keyword evidence="1" id="KW-1133">Transmembrane helix</keyword>
<comment type="caution">
    <text evidence="3">The sequence shown here is derived from an EMBL/GenBank/DDBJ whole genome shotgun (WGS) entry which is preliminary data.</text>
</comment>
<sequence>MKKRTYSLTFLFLAWGLLAGAASPIQTSVNTQLREVVGSPYLAALISFATGTCFLALIVLVIDHTIKLDFAQIRHMPKWIWVGGMLGVVFVTANVLLLPVLGSAFTVVSLLFGQMIAALSVDHFGLFGVPKHAMNWPRAAGLGLMILGIILIHQF</sequence>
<dbReference type="PANTHER" id="PTHR34821">
    <property type="entry name" value="INNER MEMBRANE PROTEIN YDCZ"/>
    <property type="match status" value="1"/>
</dbReference>
<feature type="chain" id="PRO_5006713749" evidence="2">
    <location>
        <begin position="22"/>
        <end position="155"/>
    </location>
</feature>
<dbReference type="STRING" id="1069536.SINU_13065"/>
<dbReference type="Proteomes" id="UP000035553">
    <property type="component" value="Unassembled WGS sequence"/>
</dbReference>
<dbReference type="RefSeq" id="WP_010025162.1">
    <property type="nucleotide sequence ID" value="NZ_AFVQ02000194.1"/>
</dbReference>
<proteinExistence type="predicted"/>
<name>A0A0U1QL57_9BACL</name>
<dbReference type="GO" id="GO:0005886">
    <property type="term" value="C:plasma membrane"/>
    <property type="evidence" value="ECO:0007669"/>
    <property type="project" value="TreeGrafter"/>
</dbReference>
<evidence type="ECO:0000313" key="4">
    <source>
        <dbReference type="Proteomes" id="UP000035553"/>
    </source>
</evidence>
<dbReference type="PANTHER" id="PTHR34821:SF2">
    <property type="entry name" value="INNER MEMBRANE PROTEIN YDCZ"/>
    <property type="match status" value="1"/>
</dbReference>
<evidence type="ECO:0000256" key="2">
    <source>
        <dbReference type="SAM" id="SignalP"/>
    </source>
</evidence>
<dbReference type="AlphaFoldDB" id="A0A0U1QL57"/>
<gene>
    <name evidence="3" type="ORF">SINU_13065</name>
</gene>
<keyword evidence="1" id="KW-0472">Membrane</keyword>
<evidence type="ECO:0000313" key="3">
    <source>
        <dbReference type="EMBL" id="KLI01512.1"/>
    </source>
</evidence>
<feature type="transmembrane region" description="Helical" evidence="1">
    <location>
        <begin position="40"/>
        <end position="60"/>
    </location>
</feature>
<dbReference type="OrthoDB" id="7864805at2"/>
<keyword evidence="4" id="KW-1185">Reference proteome</keyword>
<evidence type="ECO:0000256" key="1">
    <source>
        <dbReference type="SAM" id="Phobius"/>
    </source>
</evidence>